<dbReference type="Gene3D" id="3.40.50.1820">
    <property type="entry name" value="alpha/beta hydrolase"/>
    <property type="match status" value="1"/>
</dbReference>
<evidence type="ECO:0000259" key="5">
    <source>
        <dbReference type="Pfam" id="PF03893"/>
    </source>
</evidence>
<dbReference type="GO" id="GO:0016042">
    <property type="term" value="P:lipid catabolic process"/>
    <property type="evidence" value="ECO:0007669"/>
    <property type="project" value="InterPro"/>
</dbReference>
<dbReference type="InterPro" id="IPR051299">
    <property type="entry name" value="AB_hydrolase_lip/est"/>
</dbReference>
<evidence type="ECO:0000256" key="3">
    <source>
        <dbReference type="SAM" id="SignalP"/>
    </source>
</evidence>
<accession>A0A8E2JZ71</accession>
<evidence type="ECO:0000256" key="1">
    <source>
        <dbReference type="ARBA" id="ARBA00022729"/>
    </source>
</evidence>
<dbReference type="Pfam" id="PF03893">
    <property type="entry name" value="Lipase3_N"/>
    <property type="match status" value="1"/>
</dbReference>
<dbReference type="EMBL" id="KV748557">
    <property type="protein sequence ID" value="OCL14584.1"/>
    <property type="molecule type" value="Genomic_DNA"/>
</dbReference>
<dbReference type="SUPFAM" id="SSF53474">
    <property type="entry name" value="alpha/beta-Hydrolases"/>
    <property type="match status" value="1"/>
</dbReference>
<name>A0A8E2JZ71_9PEZI</name>
<evidence type="ECO:0000313" key="7">
    <source>
        <dbReference type="Proteomes" id="UP000250140"/>
    </source>
</evidence>
<dbReference type="PANTHER" id="PTHR46640:SF1">
    <property type="entry name" value="FUNGAL LIPASE-LIKE DOMAIN-CONTAINING PROTEIN-RELATED"/>
    <property type="match status" value="1"/>
</dbReference>
<keyword evidence="1 3" id="KW-0732">Signal</keyword>
<dbReference type="GO" id="GO:0016787">
    <property type="term" value="F:hydrolase activity"/>
    <property type="evidence" value="ECO:0007669"/>
    <property type="project" value="UniProtKB-KW"/>
</dbReference>
<dbReference type="Proteomes" id="UP000250140">
    <property type="component" value="Unassembled WGS sequence"/>
</dbReference>
<dbReference type="CDD" id="cd00519">
    <property type="entry name" value="Lipase_3"/>
    <property type="match status" value="1"/>
</dbReference>
<dbReference type="AlphaFoldDB" id="A0A8E2JZ71"/>
<proteinExistence type="predicted"/>
<evidence type="ECO:0000256" key="2">
    <source>
        <dbReference type="ARBA" id="ARBA00022801"/>
    </source>
</evidence>
<dbReference type="PANTHER" id="PTHR46640">
    <property type="entry name" value="TRIACYLGLYCEROL LIPASE, PUTATIVE (AFU_ORTHOLOGUE AFUA_6G06510)-RELATED"/>
    <property type="match status" value="1"/>
</dbReference>
<dbReference type="InterPro" id="IPR002921">
    <property type="entry name" value="Fungal_lipase-type"/>
</dbReference>
<dbReference type="Pfam" id="PF01764">
    <property type="entry name" value="Lipase_3"/>
    <property type="match status" value="1"/>
</dbReference>
<gene>
    <name evidence="6" type="ORF">AOQ84DRAFT_21493</name>
</gene>
<sequence>MSFFSYLHSFAIAALWISRCLAAPTPIERRAISADLFATLNLFEQYAAAAYCPSNNDSPNTKVTCSSGNCPLVESANTNTVIEFQNSLETDVTGFVAVDSTNSLIVVSFRGTESVRNWLADADFPVTTTDICTGCEACAGFWNSWIEARTGVLAAVQSAKTANPSYQVAAVGHSLGGAIADFAAAELRNGGMDIALYTFGAPRIGYKTVSDYISNQSSKNYRVTHWDDPVPHLPFAILGFVHISPEYYISSGNYVPVTPADISVFVGDNETLGNGAHDSVDVDAHDWYFNNITSCYPGGFEIKRDVALAFK</sequence>
<protein>
    <submittedName>
        <fullName evidence="6">Alpha/beta-hydrolase</fullName>
    </submittedName>
</protein>
<dbReference type="OrthoDB" id="426718at2759"/>
<evidence type="ECO:0000259" key="4">
    <source>
        <dbReference type="Pfam" id="PF01764"/>
    </source>
</evidence>
<feature type="chain" id="PRO_5034855124" evidence="3">
    <location>
        <begin position="23"/>
        <end position="311"/>
    </location>
</feature>
<dbReference type="InterPro" id="IPR005592">
    <property type="entry name" value="Mono/diacylglycerol_lipase_N"/>
</dbReference>
<keyword evidence="2 6" id="KW-0378">Hydrolase</keyword>
<feature type="signal peptide" evidence="3">
    <location>
        <begin position="1"/>
        <end position="22"/>
    </location>
</feature>
<reference evidence="6 7" key="1">
    <citation type="journal article" date="2016" name="Nat. Commun.">
        <title>Ectomycorrhizal ecology is imprinted in the genome of the dominant symbiotic fungus Cenococcum geophilum.</title>
        <authorList>
            <consortium name="DOE Joint Genome Institute"/>
            <person name="Peter M."/>
            <person name="Kohler A."/>
            <person name="Ohm R.A."/>
            <person name="Kuo A."/>
            <person name="Krutzmann J."/>
            <person name="Morin E."/>
            <person name="Arend M."/>
            <person name="Barry K.W."/>
            <person name="Binder M."/>
            <person name="Choi C."/>
            <person name="Clum A."/>
            <person name="Copeland A."/>
            <person name="Grisel N."/>
            <person name="Haridas S."/>
            <person name="Kipfer T."/>
            <person name="LaButti K."/>
            <person name="Lindquist E."/>
            <person name="Lipzen A."/>
            <person name="Maire R."/>
            <person name="Meier B."/>
            <person name="Mihaltcheva S."/>
            <person name="Molinier V."/>
            <person name="Murat C."/>
            <person name="Poggeler S."/>
            <person name="Quandt C.A."/>
            <person name="Sperisen C."/>
            <person name="Tritt A."/>
            <person name="Tisserant E."/>
            <person name="Crous P.W."/>
            <person name="Henrissat B."/>
            <person name="Nehls U."/>
            <person name="Egli S."/>
            <person name="Spatafora J.W."/>
            <person name="Grigoriev I.V."/>
            <person name="Martin F.M."/>
        </authorList>
    </citation>
    <scope>NUCLEOTIDE SEQUENCE [LARGE SCALE GENOMIC DNA]</scope>
    <source>
        <strain evidence="6 7">CBS 207.34</strain>
    </source>
</reference>
<feature type="domain" description="Mono-/di-acylglycerol lipase N-terminal" evidence="5">
    <location>
        <begin position="22"/>
        <end position="77"/>
    </location>
</feature>
<keyword evidence="7" id="KW-1185">Reference proteome</keyword>
<organism evidence="6 7">
    <name type="scientific">Glonium stellatum</name>
    <dbReference type="NCBI Taxonomy" id="574774"/>
    <lineage>
        <taxon>Eukaryota</taxon>
        <taxon>Fungi</taxon>
        <taxon>Dikarya</taxon>
        <taxon>Ascomycota</taxon>
        <taxon>Pezizomycotina</taxon>
        <taxon>Dothideomycetes</taxon>
        <taxon>Pleosporomycetidae</taxon>
        <taxon>Gloniales</taxon>
        <taxon>Gloniaceae</taxon>
        <taxon>Glonium</taxon>
    </lineage>
</organism>
<evidence type="ECO:0000313" key="6">
    <source>
        <dbReference type="EMBL" id="OCL14584.1"/>
    </source>
</evidence>
<feature type="domain" description="Fungal lipase-type" evidence="4">
    <location>
        <begin position="106"/>
        <end position="236"/>
    </location>
</feature>
<dbReference type="InterPro" id="IPR029058">
    <property type="entry name" value="AB_hydrolase_fold"/>
</dbReference>